<dbReference type="InterPro" id="IPR011251">
    <property type="entry name" value="Luciferase-like_dom"/>
</dbReference>
<dbReference type="InterPro" id="IPR050766">
    <property type="entry name" value="Bact_Lucif_Oxidored"/>
</dbReference>
<evidence type="ECO:0000313" key="6">
    <source>
        <dbReference type="Proteomes" id="UP000400924"/>
    </source>
</evidence>
<dbReference type="OrthoDB" id="7903015at2"/>
<dbReference type="GO" id="GO:0016705">
    <property type="term" value="F:oxidoreductase activity, acting on paired donors, with incorporation or reduction of molecular oxygen"/>
    <property type="evidence" value="ECO:0007669"/>
    <property type="project" value="InterPro"/>
</dbReference>
<feature type="region of interest" description="Disordered" evidence="3">
    <location>
        <begin position="409"/>
        <end position="432"/>
    </location>
</feature>
<dbReference type="PANTHER" id="PTHR30137:SF8">
    <property type="entry name" value="BLR5498 PROTEIN"/>
    <property type="match status" value="1"/>
</dbReference>
<evidence type="ECO:0000259" key="4">
    <source>
        <dbReference type="Pfam" id="PF00296"/>
    </source>
</evidence>
<gene>
    <name evidence="5" type="ORF">FNH08_04890</name>
</gene>
<dbReference type="SUPFAM" id="SSF51679">
    <property type="entry name" value="Bacterial luciferase-like"/>
    <property type="match status" value="1"/>
</dbReference>
<evidence type="ECO:0000256" key="3">
    <source>
        <dbReference type="SAM" id="MobiDB-lite"/>
    </source>
</evidence>
<feature type="domain" description="Luciferase-like" evidence="4">
    <location>
        <begin position="75"/>
        <end position="370"/>
    </location>
</feature>
<organism evidence="5 6">
    <name type="scientific">Streptomyces spongiae</name>
    <dbReference type="NCBI Taxonomy" id="565072"/>
    <lineage>
        <taxon>Bacteria</taxon>
        <taxon>Bacillati</taxon>
        <taxon>Actinomycetota</taxon>
        <taxon>Actinomycetes</taxon>
        <taxon>Kitasatosporales</taxon>
        <taxon>Streptomycetaceae</taxon>
        <taxon>Streptomyces</taxon>
    </lineage>
</organism>
<dbReference type="Gene3D" id="3.20.20.30">
    <property type="entry name" value="Luciferase-like domain"/>
    <property type="match status" value="1"/>
</dbReference>
<comment type="caution">
    <text evidence="5">The sequence shown here is derived from an EMBL/GenBank/DDBJ whole genome shotgun (WGS) entry which is preliminary data.</text>
</comment>
<keyword evidence="1" id="KW-0560">Oxidoreductase</keyword>
<accession>A0A5N8XAK6</accession>
<dbReference type="GO" id="GO:0004497">
    <property type="term" value="F:monooxygenase activity"/>
    <property type="evidence" value="ECO:0007669"/>
    <property type="project" value="UniProtKB-KW"/>
</dbReference>
<keyword evidence="2" id="KW-0503">Monooxygenase</keyword>
<dbReference type="InterPro" id="IPR036661">
    <property type="entry name" value="Luciferase-like_sf"/>
</dbReference>
<evidence type="ECO:0000256" key="2">
    <source>
        <dbReference type="ARBA" id="ARBA00023033"/>
    </source>
</evidence>
<name>A0A5N8XAK6_9ACTN</name>
<evidence type="ECO:0000256" key="1">
    <source>
        <dbReference type="ARBA" id="ARBA00023002"/>
    </source>
</evidence>
<sequence length="432" mass="47584">MKNPISNASRPTGRCAAPSPNCLAEAPVRSCRPCSQSSRVGLTRATTSNRFLGGSSMHIGIATGLQHYGPDGEEADYPDGQFVREEVERWVLAEELGLDSIWLTEHHFTRHSLAPDPLMFLSYLAGRTRRIRLGTQVLVLPWHDPVRLAEQIITLDEVSNGRAIIGLGRGMAPREYKGLRIDPEAARQRYDEMLQLLVDGLETGVMEGGEFFQQPRVELRPRPGRSFKGRLFAALGSPDSQRQAGRLGLGQLTTTTLPFKVPEGGLPIDSYLNAWREAHGPDNKPPAPFASSIIVVDESADRAQEIARLYGGNAQRVGIWHYQMRGRPAYGPIPAIETDEDVERMVDGFVSQIIAGTPDQVLKRLEETRDQIHPQGMFPQLFFGGMPHDEAVRNMRCFAEHCMPEIKSWPASSSIDGDATESAAGASEAGPR</sequence>
<proteinExistence type="predicted"/>
<dbReference type="PANTHER" id="PTHR30137">
    <property type="entry name" value="LUCIFERASE-LIKE MONOOXYGENASE"/>
    <property type="match status" value="1"/>
</dbReference>
<reference evidence="5 6" key="1">
    <citation type="submission" date="2019-07" db="EMBL/GenBank/DDBJ databases">
        <title>New species of Amycolatopsis and Streptomyces.</title>
        <authorList>
            <person name="Duangmal K."/>
            <person name="Teo W.F.A."/>
            <person name="Lipun K."/>
        </authorList>
    </citation>
    <scope>NUCLEOTIDE SEQUENCE [LARGE SCALE GENOMIC DNA]</scope>
    <source>
        <strain evidence="5 6">NBRC 106415</strain>
    </source>
</reference>
<evidence type="ECO:0000313" key="5">
    <source>
        <dbReference type="EMBL" id="MPY56531.1"/>
    </source>
</evidence>
<dbReference type="GO" id="GO:0005829">
    <property type="term" value="C:cytosol"/>
    <property type="evidence" value="ECO:0007669"/>
    <property type="project" value="TreeGrafter"/>
</dbReference>
<dbReference type="Pfam" id="PF00296">
    <property type="entry name" value="Bac_luciferase"/>
    <property type="match status" value="1"/>
</dbReference>
<feature type="compositionally biased region" description="Low complexity" evidence="3">
    <location>
        <begin position="416"/>
        <end position="432"/>
    </location>
</feature>
<keyword evidence="6" id="KW-1185">Reference proteome</keyword>
<dbReference type="AlphaFoldDB" id="A0A5N8XAK6"/>
<dbReference type="Proteomes" id="UP000400924">
    <property type="component" value="Unassembled WGS sequence"/>
</dbReference>
<dbReference type="EMBL" id="VJZC01000017">
    <property type="protein sequence ID" value="MPY56531.1"/>
    <property type="molecule type" value="Genomic_DNA"/>
</dbReference>
<protein>
    <submittedName>
        <fullName evidence="5">LLM class flavin-dependent oxidoreductase</fullName>
    </submittedName>
</protein>